<protein>
    <submittedName>
        <fullName evidence="1">Uncharacterized protein</fullName>
    </submittedName>
</protein>
<dbReference type="Proteomes" id="UP000327294">
    <property type="component" value="Chromosome"/>
</dbReference>
<dbReference type="EMBL" id="CP045096">
    <property type="protein sequence ID" value="QFQ97344.1"/>
    <property type="molecule type" value="Genomic_DNA"/>
</dbReference>
<name>A0A5P8K2T0_9ACTN</name>
<gene>
    <name evidence="1" type="ORF">F9278_15295</name>
</gene>
<reference evidence="1 2" key="1">
    <citation type="submission" date="2019-10" db="EMBL/GenBank/DDBJ databases">
        <title>Streptomyces sp. strain GY16 isolated from leaves of Broussonetia papyrifera.</title>
        <authorList>
            <person name="Mo P."/>
        </authorList>
    </citation>
    <scope>NUCLEOTIDE SEQUENCE [LARGE SCALE GENOMIC DNA]</scope>
    <source>
        <strain evidence="1 2">GY16</strain>
    </source>
</reference>
<evidence type="ECO:0000313" key="2">
    <source>
        <dbReference type="Proteomes" id="UP000327294"/>
    </source>
</evidence>
<dbReference type="AlphaFoldDB" id="A0A5P8K2T0"/>
<sequence length="86" mass="9716">MVLQPIMRTGQPMMYRVDLAVRVEDALDELPEEGRREVLEMIAAILVRKESWPAAGGWDVRFAARSWVAFTAYSDGIDVYDLGWAG</sequence>
<dbReference type="KEGG" id="sphv:F9278_15295"/>
<evidence type="ECO:0000313" key="1">
    <source>
        <dbReference type="EMBL" id="QFQ97344.1"/>
    </source>
</evidence>
<accession>A0A5P8K2T0</accession>
<keyword evidence="2" id="KW-1185">Reference proteome</keyword>
<organism evidence="1 2">
    <name type="scientific">Streptomyces phaeolivaceus</name>
    <dbReference type="NCBI Taxonomy" id="2653200"/>
    <lineage>
        <taxon>Bacteria</taxon>
        <taxon>Bacillati</taxon>
        <taxon>Actinomycetota</taxon>
        <taxon>Actinomycetes</taxon>
        <taxon>Kitasatosporales</taxon>
        <taxon>Streptomycetaceae</taxon>
        <taxon>Streptomyces</taxon>
    </lineage>
</organism>
<proteinExistence type="predicted"/>